<evidence type="ECO:0000313" key="2">
    <source>
        <dbReference type="Proteomes" id="UP001239994"/>
    </source>
</evidence>
<protein>
    <submittedName>
        <fullName evidence="1">Uncharacterized protein</fullName>
    </submittedName>
</protein>
<dbReference type="AlphaFoldDB" id="A0AAD8ZHB6"/>
<accession>A0AAD8ZHB6</accession>
<dbReference type="EMBL" id="JAROKS010000012">
    <property type="protein sequence ID" value="KAK1798038.1"/>
    <property type="molecule type" value="Genomic_DNA"/>
</dbReference>
<keyword evidence="2" id="KW-1185">Reference proteome</keyword>
<comment type="caution">
    <text evidence="1">The sequence shown here is derived from an EMBL/GenBank/DDBJ whole genome shotgun (WGS) entry which is preliminary data.</text>
</comment>
<dbReference type="Proteomes" id="UP001239994">
    <property type="component" value="Unassembled WGS sequence"/>
</dbReference>
<reference evidence="1" key="1">
    <citation type="submission" date="2023-03" db="EMBL/GenBank/DDBJ databases">
        <title>Electrophorus voltai genome.</title>
        <authorList>
            <person name="Bian C."/>
        </authorList>
    </citation>
    <scope>NUCLEOTIDE SEQUENCE</scope>
    <source>
        <strain evidence="1">CB-2022</strain>
        <tissue evidence="1">Muscle</tissue>
    </source>
</reference>
<evidence type="ECO:0000313" key="1">
    <source>
        <dbReference type="EMBL" id="KAK1798038.1"/>
    </source>
</evidence>
<name>A0AAD8ZHB6_9TELE</name>
<gene>
    <name evidence="1" type="ORF">P4O66_000536</name>
</gene>
<sequence>MLNPVQVRAIMEGMATFLARGRQYHVIWGEGGRPVTEPPPTAHAGNPPMFLGTLLTPTIGENGPGAEAEESYGTTSGYQDWYNDFQSSDSVDSYYPTERPSLILALLHRSTRREEPAGRFWGGPIYASGLDSAEPYGDQLDYENRHSEVDSAESYDPCLDDY</sequence>
<proteinExistence type="predicted"/>
<organism evidence="1 2">
    <name type="scientific">Electrophorus voltai</name>
    <dbReference type="NCBI Taxonomy" id="2609070"/>
    <lineage>
        <taxon>Eukaryota</taxon>
        <taxon>Metazoa</taxon>
        <taxon>Chordata</taxon>
        <taxon>Craniata</taxon>
        <taxon>Vertebrata</taxon>
        <taxon>Euteleostomi</taxon>
        <taxon>Actinopterygii</taxon>
        <taxon>Neopterygii</taxon>
        <taxon>Teleostei</taxon>
        <taxon>Ostariophysi</taxon>
        <taxon>Gymnotiformes</taxon>
        <taxon>Gymnotoidei</taxon>
        <taxon>Gymnotidae</taxon>
        <taxon>Electrophorus</taxon>
    </lineage>
</organism>